<dbReference type="PANTHER" id="PTHR33397">
    <property type="entry name" value="UPF0331 PROTEIN YUTE"/>
    <property type="match status" value="1"/>
</dbReference>
<gene>
    <name evidence="5" type="ORF">COV02_00935</name>
</gene>
<dbReference type="InterPro" id="IPR052379">
    <property type="entry name" value="Type_VII_TA_RNase"/>
</dbReference>
<evidence type="ECO:0000256" key="4">
    <source>
        <dbReference type="ARBA" id="ARBA00024207"/>
    </source>
</evidence>
<evidence type="ECO:0000313" key="5">
    <source>
        <dbReference type="EMBL" id="PJE73741.1"/>
    </source>
</evidence>
<evidence type="ECO:0000256" key="3">
    <source>
        <dbReference type="ARBA" id="ARBA00022801"/>
    </source>
</evidence>
<keyword evidence="3" id="KW-0378">Hydrolase</keyword>
<dbReference type="EMBL" id="PFER01000015">
    <property type="protein sequence ID" value="PJE73741.1"/>
    <property type="molecule type" value="Genomic_DNA"/>
</dbReference>
<organism evidence="5 6">
    <name type="scientific">Candidatus Terrybacteria bacterium CG10_big_fil_rev_8_21_14_0_10_41_10</name>
    <dbReference type="NCBI Taxonomy" id="1975026"/>
    <lineage>
        <taxon>Bacteria</taxon>
        <taxon>Candidatus Terryibacteriota</taxon>
    </lineage>
</organism>
<dbReference type="GO" id="GO:0016787">
    <property type="term" value="F:hydrolase activity"/>
    <property type="evidence" value="ECO:0007669"/>
    <property type="project" value="UniProtKB-KW"/>
</dbReference>
<comment type="similarity">
    <text evidence="4">Belongs to the HepT RNase toxin family.</text>
</comment>
<evidence type="ECO:0008006" key="7">
    <source>
        <dbReference type="Google" id="ProtNLM"/>
    </source>
</evidence>
<evidence type="ECO:0000256" key="2">
    <source>
        <dbReference type="ARBA" id="ARBA00022722"/>
    </source>
</evidence>
<keyword evidence="2" id="KW-0540">Nuclease</keyword>
<dbReference type="GO" id="GO:0004540">
    <property type="term" value="F:RNA nuclease activity"/>
    <property type="evidence" value="ECO:0007669"/>
    <property type="project" value="InterPro"/>
</dbReference>
<reference evidence="6" key="1">
    <citation type="submission" date="2017-09" db="EMBL/GenBank/DDBJ databases">
        <title>Depth-based differentiation of microbial function through sediment-hosted aquifers and enrichment of novel symbionts in the deep terrestrial subsurface.</title>
        <authorList>
            <person name="Probst A.J."/>
            <person name="Ladd B."/>
            <person name="Jarett J.K."/>
            <person name="Geller-Mcgrath D.E."/>
            <person name="Sieber C.M.K."/>
            <person name="Emerson J.B."/>
            <person name="Anantharaman K."/>
            <person name="Thomas B.C."/>
            <person name="Malmstrom R."/>
            <person name="Stieglmeier M."/>
            <person name="Klingl A."/>
            <person name="Woyke T."/>
            <person name="Ryan C.M."/>
            <person name="Banfield J.F."/>
        </authorList>
    </citation>
    <scope>NUCLEOTIDE SEQUENCE [LARGE SCALE GENOMIC DNA]</scope>
</reference>
<protein>
    <recommendedName>
        <fullName evidence="7">DUF86 domain-containing protein</fullName>
    </recommendedName>
</protein>
<accession>A0A2M8LAW8</accession>
<evidence type="ECO:0000256" key="1">
    <source>
        <dbReference type="ARBA" id="ARBA00022649"/>
    </source>
</evidence>
<name>A0A2M8LAW8_9BACT</name>
<keyword evidence="1" id="KW-1277">Toxin-antitoxin system</keyword>
<evidence type="ECO:0000313" key="6">
    <source>
        <dbReference type="Proteomes" id="UP000230959"/>
    </source>
</evidence>
<dbReference type="AlphaFoldDB" id="A0A2M8LAW8"/>
<comment type="caution">
    <text evidence="5">The sequence shown here is derived from an EMBL/GenBank/DDBJ whole genome shotgun (WGS) entry which is preliminary data.</text>
</comment>
<dbReference type="Pfam" id="PF01934">
    <property type="entry name" value="HepT-like"/>
    <property type="match status" value="1"/>
</dbReference>
<dbReference type="InterPro" id="IPR008201">
    <property type="entry name" value="HepT-like"/>
</dbReference>
<dbReference type="NCBIfam" id="NF047751">
    <property type="entry name" value="HepT_toxin"/>
    <property type="match status" value="1"/>
</dbReference>
<sequence>MRKVPLSKIKIESKLAIVREAISELEKIGIEFSQEEFERNKEKFAVAEHFLRRALEAVFDIGGHIISRFPYSPGKRPKTFKEIALELGEKRVVDSKFAKDKLVEMAGYRNRMVHFYDEITPKELYLIITKDLKDLDMIASAIIAVANNPEQFDLSIEDE</sequence>
<dbReference type="InterPro" id="IPR037038">
    <property type="entry name" value="HepT-like_sf"/>
</dbReference>
<dbReference type="PANTHER" id="PTHR33397:SF3">
    <property type="entry name" value="MRNA NUCLEASE HEPT"/>
    <property type="match status" value="1"/>
</dbReference>
<dbReference type="Gene3D" id="1.20.120.580">
    <property type="entry name" value="bsu32300-like"/>
    <property type="match status" value="1"/>
</dbReference>
<proteinExistence type="inferred from homology"/>
<dbReference type="Proteomes" id="UP000230959">
    <property type="component" value="Unassembled WGS sequence"/>
</dbReference>
<dbReference type="GO" id="GO:0110001">
    <property type="term" value="C:toxin-antitoxin complex"/>
    <property type="evidence" value="ECO:0007669"/>
    <property type="project" value="InterPro"/>
</dbReference>